<keyword evidence="1" id="KW-1133">Transmembrane helix</keyword>
<name>A0A1F7WT87_9BACT</name>
<dbReference type="Proteomes" id="UP000178812">
    <property type="component" value="Unassembled WGS sequence"/>
</dbReference>
<sequence length="61" mass="6511">MLGLKKKDAKMASQVLIGGAVISVVLAGVGYFGIDIWLASTQWLLVAAVLALFGVYLRMEN</sequence>
<gene>
    <name evidence="2" type="ORF">A2125_02100</name>
</gene>
<dbReference type="EMBL" id="MGFM01000039">
    <property type="protein sequence ID" value="OGM05388.1"/>
    <property type="molecule type" value="Genomic_DNA"/>
</dbReference>
<reference evidence="2 3" key="1">
    <citation type="journal article" date="2016" name="Nat. Commun.">
        <title>Thousands of microbial genomes shed light on interconnected biogeochemical processes in an aquifer system.</title>
        <authorList>
            <person name="Anantharaman K."/>
            <person name="Brown C.T."/>
            <person name="Hug L.A."/>
            <person name="Sharon I."/>
            <person name="Castelle C.J."/>
            <person name="Probst A.J."/>
            <person name="Thomas B.C."/>
            <person name="Singh A."/>
            <person name="Wilkins M.J."/>
            <person name="Karaoz U."/>
            <person name="Brodie E.L."/>
            <person name="Williams K.H."/>
            <person name="Hubbard S.S."/>
            <person name="Banfield J.F."/>
        </authorList>
    </citation>
    <scope>NUCLEOTIDE SEQUENCE [LARGE SCALE GENOMIC DNA]</scope>
</reference>
<evidence type="ECO:0000313" key="2">
    <source>
        <dbReference type="EMBL" id="OGM05388.1"/>
    </source>
</evidence>
<feature type="transmembrane region" description="Helical" evidence="1">
    <location>
        <begin position="40"/>
        <end position="57"/>
    </location>
</feature>
<proteinExistence type="predicted"/>
<organism evidence="2 3">
    <name type="scientific">Candidatus Woesebacteria bacterium GWB1_43_5</name>
    <dbReference type="NCBI Taxonomy" id="1802474"/>
    <lineage>
        <taxon>Bacteria</taxon>
        <taxon>Candidatus Woeseibacteriota</taxon>
    </lineage>
</organism>
<comment type="caution">
    <text evidence="2">The sequence shown here is derived from an EMBL/GenBank/DDBJ whole genome shotgun (WGS) entry which is preliminary data.</text>
</comment>
<feature type="transmembrane region" description="Helical" evidence="1">
    <location>
        <begin position="12"/>
        <end position="34"/>
    </location>
</feature>
<accession>A0A1F7WT87</accession>
<keyword evidence="1" id="KW-0472">Membrane</keyword>
<evidence type="ECO:0000256" key="1">
    <source>
        <dbReference type="SAM" id="Phobius"/>
    </source>
</evidence>
<evidence type="ECO:0000313" key="3">
    <source>
        <dbReference type="Proteomes" id="UP000178812"/>
    </source>
</evidence>
<dbReference type="AlphaFoldDB" id="A0A1F7WT87"/>
<keyword evidence="1" id="KW-0812">Transmembrane</keyword>
<protein>
    <submittedName>
        <fullName evidence="2">Uncharacterized protein</fullName>
    </submittedName>
</protein>